<feature type="transmembrane region" description="Helical" evidence="1">
    <location>
        <begin position="20"/>
        <end position="38"/>
    </location>
</feature>
<evidence type="ECO:0000256" key="1">
    <source>
        <dbReference type="SAM" id="Phobius"/>
    </source>
</evidence>
<sequence length="48" mass="5147">MSKKTGGNPLPAAGNDSLLVLYALNPSFFIIGLVRLILNSTKSQNKIM</sequence>
<dbReference type="EMBL" id="CP021920">
    <property type="protein sequence ID" value="ASB91247.1"/>
    <property type="molecule type" value="Genomic_DNA"/>
</dbReference>
<evidence type="ECO:0000313" key="3">
    <source>
        <dbReference type="Proteomes" id="UP000196877"/>
    </source>
</evidence>
<keyword evidence="1" id="KW-0812">Transmembrane</keyword>
<name>A0ABM6LP90_9BACI</name>
<gene>
    <name evidence="2" type="ORF">S101395_04759</name>
</gene>
<protein>
    <submittedName>
        <fullName evidence="2">Uncharacterized protein</fullName>
    </submittedName>
</protein>
<organism evidence="2 3">
    <name type="scientific">Bacillus sonorensis</name>
    <dbReference type="NCBI Taxonomy" id="119858"/>
    <lineage>
        <taxon>Bacteria</taxon>
        <taxon>Bacillati</taxon>
        <taxon>Bacillota</taxon>
        <taxon>Bacilli</taxon>
        <taxon>Bacillales</taxon>
        <taxon>Bacillaceae</taxon>
        <taxon>Bacillus</taxon>
    </lineage>
</organism>
<keyword evidence="1" id="KW-1133">Transmembrane helix</keyword>
<proteinExistence type="predicted"/>
<accession>A0ABM6LP90</accession>
<evidence type="ECO:0000313" key="2">
    <source>
        <dbReference type="EMBL" id="ASB91247.1"/>
    </source>
</evidence>
<keyword evidence="3" id="KW-1185">Reference proteome</keyword>
<keyword evidence="1" id="KW-0472">Membrane</keyword>
<reference evidence="2 3" key="1">
    <citation type="submission" date="2017-06" db="EMBL/GenBank/DDBJ databases">
        <title>Genome sequence of Bacillus sonorensis strain SRCM101395.</title>
        <authorList>
            <person name="Cho S.H."/>
        </authorList>
    </citation>
    <scope>NUCLEOTIDE SEQUENCE [LARGE SCALE GENOMIC DNA]</scope>
    <source>
        <strain evidence="2 3">SRCM101395</strain>
    </source>
</reference>
<dbReference type="Proteomes" id="UP000196877">
    <property type="component" value="Chromosome"/>
</dbReference>